<dbReference type="PROSITE" id="PS50109">
    <property type="entry name" value="HIS_KIN"/>
    <property type="match status" value="1"/>
</dbReference>
<dbReference type="Gene3D" id="2.60.120.10">
    <property type="entry name" value="Jelly Rolls"/>
    <property type="match status" value="1"/>
</dbReference>
<dbReference type="InterPro" id="IPR003594">
    <property type="entry name" value="HATPase_dom"/>
</dbReference>
<dbReference type="CDD" id="cd00038">
    <property type="entry name" value="CAP_ED"/>
    <property type="match status" value="1"/>
</dbReference>
<dbReference type="AlphaFoldDB" id="A0A4Q7NWS1"/>
<evidence type="ECO:0000313" key="7">
    <source>
        <dbReference type="EMBL" id="RZS91786.1"/>
    </source>
</evidence>
<dbReference type="InterPro" id="IPR004358">
    <property type="entry name" value="Sig_transdc_His_kin-like_C"/>
</dbReference>
<dbReference type="GO" id="GO:0000160">
    <property type="term" value="P:phosphorelay signal transduction system"/>
    <property type="evidence" value="ECO:0007669"/>
    <property type="project" value="UniProtKB-KW"/>
</dbReference>
<dbReference type="InterPro" id="IPR005467">
    <property type="entry name" value="His_kinase_dom"/>
</dbReference>
<feature type="domain" description="Histidine kinase" evidence="6">
    <location>
        <begin position="290"/>
        <end position="459"/>
    </location>
</feature>
<comment type="caution">
    <text evidence="7">The sequence shown here is derived from an EMBL/GenBank/DDBJ whole genome shotgun (WGS) entry which is preliminary data.</text>
</comment>
<evidence type="ECO:0000256" key="1">
    <source>
        <dbReference type="ARBA" id="ARBA00000085"/>
    </source>
</evidence>
<proteinExistence type="predicted"/>
<dbReference type="SMART" id="SM00387">
    <property type="entry name" value="HATPase_c"/>
    <property type="match status" value="1"/>
</dbReference>
<organism evidence="7 8">
    <name type="scientific">Motilibacter rhizosphaerae</name>
    <dbReference type="NCBI Taxonomy" id="598652"/>
    <lineage>
        <taxon>Bacteria</taxon>
        <taxon>Bacillati</taxon>
        <taxon>Actinomycetota</taxon>
        <taxon>Actinomycetes</taxon>
        <taxon>Motilibacterales</taxon>
        <taxon>Motilibacteraceae</taxon>
        <taxon>Motilibacter</taxon>
    </lineage>
</organism>
<dbReference type="RefSeq" id="WP_130491811.1">
    <property type="nucleotide sequence ID" value="NZ_SGXD01000001.1"/>
</dbReference>
<dbReference type="SUPFAM" id="SSF51206">
    <property type="entry name" value="cAMP-binding domain-like"/>
    <property type="match status" value="1"/>
</dbReference>
<keyword evidence="8" id="KW-1185">Reference proteome</keyword>
<gene>
    <name evidence="7" type="ORF">EV189_1036</name>
</gene>
<keyword evidence="4" id="KW-0902">Two-component regulatory system</keyword>
<dbReference type="InterPro" id="IPR000595">
    <property type="entry name" value="cNMP-bd_dom"/>
</dbReference>
<dbReference type="PRINTS" id="PR00344">
    <property type="entry name" value="BCTRLSENSOR"/>
</dbReference>
<keyword evidence="3" id="KW-0418">Kinase</keyword>
<evidence type="ECO:0000256" key="3">
    <source>
        <dbReference type="ARBA" id="ARBA00022777"/>
    </source>
</evidence>
<dbReference type="PANTHER" id="PTHR43065:SF48">
    <property type="entry name" value="HISTIDINE KINASE"/>
    <property type="match status" value="1"/>
</dbReference>
<feature type="domain" description="Cyclic nucleotide-binding" evidence="5">
    <location>
        <begin position="11"/>
        <end position="74"/>
    </location>
</feature>
<keyword evidence="3" id="KW-0808">Transferase</keyword>
<dbReference type="EC" id="2.7.13.3" evidence="2"/>
<dbReference type="Pfam" id="PF02518">
    <property type="entry name" value="HATPase_c"/>
    <property type="match status" value="1"/>
</dbReference>
<dbReference type="OrthoDB" id="1931120at2"/>
<evidence type="ECO:0000256" key="4">
    <source>
        <dbReference type="ARBA" id="ARBA00023012"/>
    </source>
</evidence>
<dbReference type="InterPro" id="IPR036890">
    <property type="entry name" value="HATPase_C_sf"/>
</dbReference>
<accession>A0A4Q7NWS1</accession>
<dbReference type="SUPFAM" id="SSF55874">
    <property type="entry name" value="ATPase domain of HSP90 chaperone/DNA topoisomerase II/histidine kinase"/>
    <property type="match status" value="1"/>
</dbReference>
<dbReference type="Pfam" id="PF00027">
    <property type="entry name" value="cNMP_binding"/>
    <property type="match status" value="1"/>
</dbReference>
<dbReference type="GO" id="GO:0004673">
    <property type="term" value="F:protein histidine kinase activity"/>
    <property type="evidence" value="ECO:0007669"/>
    <property type="project" value="UniProtKB-EC"/>
</dbReference>
<dbReference type="Gene3D" id="3.30.565.10">
    <property type="entry name" value="Histidine kinase-like ATPase, C-terminal domain"/>
    <property type="match status" value="1"/>
</dbReference>
<evidence type="ECO:0000313" key="8">
    <source>
        <dbReference type="Proteomes" id="UP000293638"/>
    </source>
</evidence>
<dbReference type="SMART" id="SM00100">
    <property type="entry name" value="cNMP"/>
    <property type="match status" value="1"/>
</dbReference>
<evidence type="ECO:0000256" key="2">
    <source>
        <dbReference type="ARBA" id="ARBA00012438"/>
    </source>
</evidence>
<name>A0A4Q7NWS1_9ACTN</name>
<reference evidence="7 8" key="1">
    <citation type="submission" date="2019-02" db="EMBL/GenBank/DDBJ databases">
        <title>Genomic Encyclopedia of Type Strains, Phase IV (KMG-IV): sequencing the most valuable type-strain genomes for metagenomic binning, comparative biology and taxonomic classification.</title>
        <authorList>
            <person name="Goeker M."/>
        </authorList>
    </citation>
    <scope>NUCLEOTIDE SEQUENCE [LARGE SCALE GENOMIC DNA]</scope>
    <source>
        <strain evidence="7 8">DSM 45622</strain>
    </source>
</reference>
<dbReference type="PROSITE" id="PS50042">
    <property type="entry name" value="CNMP_BINDING_3"/>
    <property type="match status" value="1"/>
</dbReference>
<dbReference type="PANTHER" id="PTHR43065">
    <property type="entry name" value="SENSOR HISTIDINE KINASE"/>
    <property type="match status" value="1"/>
</dbReference>
<dbReference type="InterPro" id="IPR018490">
    <property type="entry name" value="cNMP-bd_dom_sf"/>
</dbReference>
<dbReference type="InterPro" id="IPR014710">
    <property type="entry name" value="RmlC-like_jellyroll"/>
</dbReference>
<evidence type="ECO:0000259" key="5">
    <source>
        <dbReference type="PROSITE" id="PS50042"/>
    </source>
</evidence>
<sequence length="463" mass="49201">MRAEDLRGIPLFDGVTDGQLAELAAVGEEVPVERGVDLFHQGDPAEHWWVLLEGEVELLRRVGPEDVVVARLDQPGRWVGGFRGWDENAVYLPSARGVTPGRVLRVPSADLRRLSDSWSPLSGHIVAGVFNTARNAEATARQRESLVALGTLAAGLAHELNNPAAAATRAVDSLAATAGELLDALRDLARAGIAADQFTGLDALRSSLAPPAGPVDPLELADQEEELGSWLESHDVELAWDLAPALAAAGADVGWCERAEEAVGSAALEPALRWVASTVTTAALLRSTKESTRRVSELVDAVRSYSQMDRGSVQLIDVTEGLESTLVMLGHKLRGVDVVRDFDAGVPKIEAYAGELNQVWTNLIDNAVDAMDGAGTLRLRTRPDGEGVVVEVGDSGAGMPPEVAARAFEAFYTTKPVGRGTGLGLDIARRIVQDRHGGTVTITSRPGDTVLSVHLPRRIGPPR</sequence>
<comment type="catalytic activity">
    <reaction evidence="1">
        <text>ATP + protein L-histidine = ADP + protein N-phospho-L-histidine.</text>
        <dbReference type="EC" id="2.7.13.3"/>
    </reaction>
</comment>
<dbReference type="Proteomes" id="UP000293638">
    <property type="component" value="Unassembled WGS sequence"/>
</dbReference>
<protein>
    <recommendedName>
        <fullName evidence="2">histidine kinase</fullName>
        <ecNumber evidence="2">2.7.13.3</ecNumber>
    </recommendedName>
</protein>
<dbReference type="EMBL" id="SGXD01000001">
    <property type="protein sequence ID" value="RZS91786.1"/>
    <property type="molecule type" value="Genomic_DNA"/>
</dbReference>
<dbReference type="Gene3D" id="1.10.287.130">
    <property type="match status" value="1"/>
</dbReference>
<evidence type="ECO:0000259" key="6">
    <source>
        <dbReference type="PROSITE" id="PS50109"/>
    </source>
</evidence>